<dbReference type="PANTHER" id="PTHR33508:SF1">
    <property type="entry name" value="UPF0056 MEMBRANE PROTEIN YHCE"/>
    <property type="match status" value="1"/>
</dbReference>
<dbReference type="PANTHER" id="PTHR33508">
    <property type="entry name" value="UPF0056 MEMBRANE PROTEIN YHCE"/>
    <property type="match status" value="1"/>
</dbReference>
<proteinExistence type="inferred from homology"/>
<dbReference type="Proteomes" id="UP000886657">
    <property type="component" value="Unassembled WGS sequence"/>
</dbReference>
<dbReference type="GO" id="GO:0005886">
    <property type="term" value="C:plasma membrane"/>
    <property type="evidence" value="ECO:0007669"/>
    <property type="project" value="UniProtKB-SubCell"/>
</dbReference>
<evidence type="ECO:0000256" key="6">
    <source>
        <dbReference type="ARBA" id="ARBA00023136"/>
    </source>
</evidence>
<evidence type="ECO:0000256" key="5">
    <source>
        <dbReference type="ARBA" id="ARBA00022989"/>
    </source>
</evidence>
<name>A0A9D7SH27_9BACT</name>
<feature type="transmembrane region" description="Helical" evidence="7">
    <location>
        <begin position="189"/>
        <end position="206"/>
    </location>
</feature>
<comment type="similarity">
    <text evidence="2 7">Belongs to the UPF0056 (MarC) family.</text>
</comment>
<evidence type="ECO:0000313" key="8">
    <source>
        <dbReference type="EMBL" id="MBK9796701.1"/>
    </source>
</evidence>
<dbReference type="AlphaFoldDB" id="A0A9D7SH27"/>
<feature type="transmembrane region" description="Helical" evidence="7">
    <location>
        <begin position="147"/>
        <end position="168"/>
    </location>
</feature>
<sequence length="213" mass="23143">MAVYLNTMLFTFLALFPILNPPAMAPVFLQLTGGIKEPQRNHLAALIGLYTWVFLSLLLVVGGWMLKLLGISIPVIAIAGGLLLFHSAWKMLNRDPRLSESDKAELKTYLLDKAFFPLTMPLTAGPGAIAVTLSLVPRGPVWHPQTLASFLATSCGIGLAALTVFLFYRFGTKVIRRLGPTGEATISQLSAFILLAIGVQIVWSGLRELIRGL</sequence>
<keyword evidence="4 7" id="KW-0812">Transmembrane</keyword>
<comment type="subcellular location">
    <subcellularLocation>
        <location evidence="1 7">Cell membrane</location>
        <topology evidence="1 7">Multi-pass membrane protein</topology>
    </subcellularLocation>
</comment>
<dbReference type="NCBIfam" id="TIGR00427">
    <property type="entry name" value="NAAT family transporter"/>
    <property type="match status" value="1"/>
</dbReference>
<keyword evidence="3" id="KW-1003">Cell membrane</keyword>
<feature type="transmembrane region" description="Helical" evidence="7">
    <location>
        <begin position="71"/>
        <end position="93"/>
    </location>
</feature>
<protein>
    <recommendedName>
        <fullName evidence="7">UPF0056 membrane protein</fullName>
    </recommendedName>
</protein>
<reference evidence="8" key="1">
    <citation type="submission" date="2020-10" db="EMBL/GenBank/DDBJ databases">
        <title>Connecting structure to function with the recovery of over 1000 high-quality activated sludge metagenome-assembled genomes encoding full-length rRNA genes using long-read sequencing.</title>
        <authorList>
            <person name="Singleton C.M."/>
            <person name="Petriglieri F."/>
            <person name="Kristensen J.M."/>
            <person name="Kirkegaard R.H."/>
            <person name="Michaelsen T.Y."/>
            <person name="Andersen M.H."/>
            <person name="Karst S.M."/>
            <person name="Dueholm M.S."/>
            <person name="Nielsen P.H."/>
            <person name="Albertsen M."/>
        </authorList>
    </citation>
    <scope>NUCLEOTIDE SEQUENCE</scope>
    <source>
        <strain evidence="8">Skiv_18-Q3-R9-52_MAXAC.067</strain>
    </source>
</reference>
<evidence type="ECO:0000256" key="4">
    <source>
        <dbReference type="ARBA" id="ARBA00022692"/>
    </source>
</evidence>
<organism evidence="8 9">
    <name type="scientific">Candidatus Geothrix skivensis</name>
    <dbReference type="NCBI Taxonomy" id="2954439"/>
    <lineage>
        <taxon>Bacteria</taxon>
        <taxon>Pseudomonadati</taxon>
        <taxon>Acidobacteriota</taxon>
        <taxon>Holophagae</taxon>
        <taxon>Holophagales</taxon>
        <taxon>Holophagaceae</taxon>
        <taxon>Geothrix</taxon>
    </lineage>
</organism>
<accession>A0A9D7SH27</accession>
<evidence type="ECO:0000256" key="3">
    <source>
        <dbReference type="ARBA" id="ARBA00022475"/>
    </source>
</evidence>
<evidence type="ECO:0000313" key="9">
    <source>
        <dbReference type="Proteomes" id="UP000886657"/>
    </source>
</evidence>
<feature type="transmembrane region" description="Helical" evidence="7">
    <location>
        <begin position="12"/>
        <end position="31"/>
    </location>
</feature>
<feature type="transmembrane region" description="Helical" evidence="7">
    <location>
        <begin position="43"/>
        <end position="65"/>
    </location>
</feature>
<feature type="transmembrane region" description="Helical" evidence="7">
    <location>
        <begin position="114"/>
        <end position="135"/>
    </location>
</feature>
<keyword evidence="6 7" id="KW-0472">Membrane</keyword>
<comment type="caution">
    <text evidence="8">The sequence shown here is derived from an EMBL/GenBank/DDBJ whole genome shotgun (WGS) entry which is preliminary data.</text>
</comment>
<evidence type="ECO:0000256" key="2">
    <source>
        <dbReference type="ARBA" id="ARBA00009784"/>
    </source>
</evidence>
<gene>
    <name evidence="8" type="ORF">IPP58_09420</name>
</gene>
<keyword evidence="5 7" id="KW-1133">Transmembrane helix</keyword>
<evidence type="ECO:0000256" key="1">
    <source>
        <dbReference type="ARBA" id="ARBA00004651"/>
    </source>
</evidence>
<dbReference type="EMBL" id="JADKIO010000006">
    <property type="protein sequence ID" value="MBK9796701.1"/>
    <property type="molecule type" value="Genomic_DNA"/>
</dbReference>
<dbReference type="Pfam" id="PF01914">
    <property type="entry name" value="MarC"/>
    <property type="match status" value="1"/>
</dbReference>
<evidence type="ECO:0000256" key="7">
    <source>
        <dbReference type="RuleBase" id="RU362048"/>
    </source>
</evidence>
<dbReference type="InterPro" id="IPR002771">
    <property type="entry name" value="Multi_antbiot-R_MarC"/>
</dbReference>